<dbReference type="GO" id="GO:0016301">
    <property type="term" value="F:kinase activity"/>
    <property type="evidence" value="ECO:0007669"/>
    <property type="project" value="UniProtKB-KW"/>
</dbReference>
<evidence type="ECO:0000256" key="1">
    <source>
        <dbReference type="SAM" id="MobiDB-lite"/>
    </source>
</evidence>
<evidence type="ECO:0000313" key="2">
    <source>
        <dbReference type="EMBL" id="KAF6507404.1"/>
    </source>
</evidence>
<keyword evidence="3" id="KW-1185">Reference proteome</keyword>
<keyword evidence="2" id="KW-0808">Transferase</keyword>
<gene>
    <name evidence="2" type="ORF">HJG63_015890</name>
</gene>
<proteinExistence type="predicted"/>
<dbReference type="AlphaFoldDB" id="A0A7J8KEY5"/>
<sequence length="28" mass="3081">MTPRPSNRLSTGWTGSKSLRGWGCRTST</sequence>
<protein>
    <submittedName>
        <fullName evidence="2">Protein kinase C zeta</fullName>
    </submittedName>
</protein>
<keyword evidence="2" id="KW-0418">Kinase</keyword>
<dbReference type="EMBL" id="JACASE010000001">
    <property type="protein sequence ID" value="KAF6507404.1"/>
    <property type="molecule type" value="Genomic_DNA"/>
</dbReference>
<feature type="compositionally biased region" description="Polar residues" evidence="1">
    <location>
        <begin position="1"/>
        <end position="17"/>
    </location>
</feature>
<organism evidence="2 3">
    <name type="scientific">Rousettus aegyptiacus</name>
    <name type="common">Egyptian fruit bat</name>
    <name type="synonym">Pteropus aegyptiacus</name>
    <dbReference type="NCBI Taxonomy" id="9407"/>
    <lineage>
        <taxon>Eukaryota</taxon>
        <taxon>Metazoa</taxon>
        <taxon>Chordata</taxon>
        <taxon>Craniata</taxon>
        <taxon>Vertebrata</taxon>
        <taxon>Euteleostomi</taxon>
        <taxon>Mammalia</taxon>
        <taxon>Eutheria</taxon>
        <taxon>Laurasiatheria</taxon>
        <taxon>Chiroptera</taxon>
        <taxon>Yinpterochiroptera</taxon>
        <taxon>Pteropodoidea</taxon>
        <taxon>Pteropodidae</taxon>
        <taxon>Rousettinae</taxon>
        <taxon>Rousettus</taxon>
    </lineage>
</organism>
<reference evidence="2 3" key="1">
    <citation type="journal article" date="2020" name="Nature">
        <title>Six reference-quality genomes reveal evolution of bat adaptations.</title>
        <authorList>
            <person name="Jebb D."/>
            <person name="Huang Z."/>
            <person name="Pippel M."/>
            <person name="Hughes G.M."/>
            <person name="Lavrichenko K."/>
            <person name="Devanna P."/>
            <person name="Winkler S."/>
            <person name="Jermiin L.S."/>
            <person name="Skirmuntt E.C."/>
            <person name="Katzourakis A."/>
            <person name="Burkitt-Gray L."/>
            <person name="Ray D.A."/>
            <person name="Sullivan K.A.M."/>
            <person name="Roscito J.G."/>
            <person name="Kirilenko B.M."/>
            <person name="Davalos L.M."/>
            <person name="Corthals A.P."/>
            <person name="Power M.L."/>
            <person name="Jones G."/>
            <person name="Ransome R.D."/>
            <person name="Dechmann D.K.N."/>
            <person name="Locatelli A.G."/>
            <person name="Puechmaille S.J."/>
            <person name="Fedrigo O."/>
            <person name="Jarvis E.D."/>
            <person name="Hiller M."/>
            <person name="Vernes S.C."/>
            <person name="Myers E.W."/>
            <person name="Teeling E.C."/>
        </authorList>
    </citation>
    <scope>NUCLEOTIDE SEQUENCE [LARGE SCALE GENOMIC DNA]</scope>
    <source>
        <strain evidence="2">MRouAeg1</strain>
        <tissue evidence="2">Muscle</tissue>
    </source>
</reference>
<feature type="region of interest" description="Disordered" evidence="1">
    <location>
        <begin position="1"/>
        <end position="28"/>
    </location>
</feature>
<dbReference type="Proteomes" id="UP000593571">
    <property type="component" value="Unassembled WGS sequence"/>
</dbReference>
<evidence type="ECO:0000313" key="3">
    <source>
        <dbReference type="Proteomes" id="UP000593571"/>
    </source>
</evidence>
<name>A0A7J8KEY5_ROUAE</name>
<comment type="caution">
    <text evidence="2">The sequence shown here is derived from an EMBL/GenBank/DDBJ whole genome shotgun (WGS) entry which is preliminary data.</text>
</comment>
<accession>A0A7J8KEY5</accession>